<keyword evidence="3" id="KW-0645">Protease</keyword>
<dbReference type="PANTHER" id="PTHR36435:SF1">
    <property type="entry name" value="CAAX AMINO TERMINAL PROTEASE FAMILY PROTEIN"/>
    <property type="match status" value="1"/>
</dbReference>
<dbReference type="InterPro" id="IPR052710">
    <property type="entry name" value="CAAX_protease"/>
</dbReference>
<keyword evidence="1" id="KW-1133">Transmembrane helix</keyword>
<dbReference type="AlphaFoldDB" id="A0A926IN64"/>
<dbReference type="RefSeq" id="WP_420341114.1">
    <property type="nucleotide sequence ID" value="NZ_JACRTK010000003.1"/>
</dbReference>
<keyword evidence="3" id="KW-0482">Metalloprotease</keyword>
<evidence type="ECO:0000313" key="4">
    <source>
        <dbReference type="Proteomes" id="UP000601522"/>
    </source>
</evidence>
<keyword evidence="4" id="KW-1185">Reference proteome</keyword>
<feature type="domain" description="CAAX prenyl protease 2/Lysostaphin resistance protein A-like" evidence="2">
    <location>
        <begin position="8"/>
        <end position="105"/>
    </location>
</feature>
<keyword evidence="1" id="KW-0812">Transmembrane</keyword>
<feature type="transmembrane region" description="Helical" evidence="1">
    <location>
        <begin position="37"/>
        <end position="57"/>
    </location>
</feature>
<accession>A0A926IN64</accession>
<feature type="transmembrane region" description="Helical" evidence="1">
    <location>
        <begin position="7"/>
        <end position="31"/>
    </location>
</feature>
<feature type="transmembrane region" description="Helical" evidence="1">
    <location>
        <begin position="69"/>
        <end position="87"/>
    </location>
</feature>
<dbReference type="GO" id="GO:0004175">
    <property type="term" value="F:endopeptidase activity"/>
    <property type="evidence" value="ECO:0007669"/>
    <property type="project" value="UniProtKB-ARBA"/>
</dbReference>
<organism evidence="3 4">
    <name type="scientific">Wansuia hejianensis</name>
    <dbReference type="NCBI Taxonomy" id="2763667"/>
    <lineage>
        <taxon>Bacteria</taxon>
        <taxon>Bacillati</taxon>
        <taxon>Bacillota</taxon>
        <taxon>Clostridia</taxon>
        <taxon>Lachnospirales</taxon>
        <taxon>Lachnospiraceae</taxon>
        <taxon>Wansuia</taxon>
    </lineage>
</organism>
<protein>
    <submittedName>
        <fullName evidence="3">CPBP family intramembrane metalloprotease</fullName>
    </submittedName>
</protein>
<dbReference type="PANTHER" id="PTHR36435">
    <property type="entry name" value="SLR1288 PROTEIN"/>
    <property type="match status" value="1"/>
</dbReference>
<dbReference type="EMBL" id="JACRTK010000003">
    <property type="protein sequence ID" value="MBC8591165.1"/>
    <property type="molecule type" value="Genomic_DNA"/>
</dbReference>
<evidence type="ECO:0000256" key="1">
    <source>
        <dbReference type="SAM" id="Phobius"/>
    </source>
</evidence>
<sequence>MSWDSKEFYYFCFFTPIIEEILFRGIILMNLLNKFPIIKYEELFVIISSLLFALFHINYEYNFKLSKDYIFGFFMIFILGNAIGFLVLLTRSLWMSILMHTLINLTGSIYYNLKKLKN</sequence>
<dbReference type="InterPro" id="IPR003675">
    <property type="entry name" value="Rce1/LyrA-like_dom"/>
</dbReference>
<evidence type="ECO:0000313" key="3">
    <source>
        <dbReference type="EMBL" id="MBC8591165.1"/>
    </source>
</evidence>
<keyword evidence="3" id="KW-0378">Hydrolase</keyword>
<comment type="caution">
    <text evidence="3">The sequence shown here is derived from an EMBL/GenBank/DDBJ whole genome shotgun (WGS) entry which is preliminary data.</text>
</comment>
<dbReference type="GO" id="GO:0008237">
    <property type="term" value="F:metallopeptidase activity"/>
    <property type="evidence" value="ECO:0007669"/>
    <property type="project" value="UniProtKB-KW"/>
</dbReference>
<gene>
    <name evidence="3" type="ORF">H8689_08575</name>
</gene>
<feature type="transmembrane region" description="Helical" evidence="1">
    <location>
        <begin position="93"/>
        <end position="113"/>
    </location>
</feature>
<reference evidence="3 4" key="1">
    <citation type="submission" date="2020-08" db="EMBL/GenBank/DDBJ databases">
        <title>Genome public.</title>
        <authorList>
            <person name="Liu C."/>
            <person name="Sun Q."/>
        </authorList>
    </citation>
    <scope>NUCLEOTIDE SEQUENCE [LARGE SCALE GENOMIC DNA]</scope>
    <source>
        <strain evidence="3 4">NSJ-26</strain>
    </source>
</reference>
<proteinExistence type="predicted"/>
<dbReference type="GO" id="GO:0080120">
    <property type="term" value="P:CAAX-box protein maturation"/>
    <property type="evidence" value="ECO:0007669"/>
    <property type="project" value="UniProtKB-ARBA"/>
</dbReference>
<evidence type="ECO:0000259" key="2">
    <source>
        <dbReference type="Pfam" id="PF02517"/>
    </source>
</evidence>
<name>A0A926IN64_9FIRM</name>
<keyword evidence="1" id="KW-0472">Membrane</keyword>
<dbReference type="Proteomes" id="UP000601522">
    <property type="component" value="Unassembled WGS sequence"/>
</dbReference>
<dbReference type="Pfam" id="PF02517">
    <property type="entry name" value="Rce1-like"/>
    <property type="match status" value="1"/>
</dbReference>